<dbReference type="EC" id="2.1.1.170" evidence="6"/>
<feature type="binding site" evidence="6">
    <location>
        <position position="75"/>
    </location>
    <ligand>
        <name>S-adenosyl-L-methionine</name>
        <dbReference type="ChEBI" id="CHEBI:59789"/>
    </ligand>
</feature>
<organism evidence="7 8">
    <name type="scientific">Tritonibacter scottomollicae</name>
    <name type="common">Epibacterium scottomollicae</name>
    <dbReference type="NCBI Taxonomy" id="483013"/>
    <lineage>
        <taxon>Bacteria</taxon>
        <taxon>Pseudomonadati</taxon>
        <taxon>Pseudomonadota</taxon>
        <taxon>Alphaproteobacteria</taxon>
        <taxon>Rhodobacterales</taxon>
        <taxon>Paracoccaceae</taxon>
        <taxon>Tritonibacter</taxon>
    </lineage>
</organism>
<dbReference type="InterPro" id="IPR003682">
    <property type="entry name" value="rRNA_ssu_MeTfrase_G"/>
</dbReference>
<dbReference type="NCBIfam" id="TIGR00138">
    <property type="entry name" value="rsmG_gidB"/>
    <property type="match status" value="1"/>
</dbReference>
<evidence type="ECO:0000256" key="4">
    <source>
        <dbReference type="ARBA" id="ARBA00022679"/>
    </source>
</evidence>
<dbReference type="RefSeq" id="WP_317384853.1">
    <property type="nucleotide sequence ID" value="NZ_CP136704.1"/>
</dbReference>
<comment type="catalytic activity">
    <reaction evidence="6">
        <text>guanosine(527) in 16S rRNA + S-adenosyl-L-methionine = N(7)-methylguanosine(527) in 16S rRNA + S-adenosyl-L-homocysteine</text>
        <dbReference type="Rhea" id="RHEA:42732"/>
        <dbReference type="Rhea" id="RHEA-COMP:10209"/>
        <dbReference type="Rhea" id="RHEA-COMP:10210"/>
        <dbReference type="ChEBI" id="CHEBI:57856"/>
        <dbReference type="ChEBI" id="CHEBI:59789"/>
        <dbReference type="ChEBI" id="CHEBI:74269"/>
        <dbReference type="ChEBI" id="CHEBI:74480"/>
        <dbReference type="EC" id="2.1.1.170"/>
    </reaction>
</comment>
<dbReference type="PANTHER" id="PTHR31760:SF0">
    <property type="entry name" value="S-ADENOSYL-L-METHIONINE-DEPENDENT METHYLTRANSFERASES SUPERFAMILY PROTEIN"/>
    <property type="match status" value="1"/>
</dbReference>
<reference evidence="7 8" key="1">
    <citation type="submission" date="2023-10" db="EMBL/GenBank/DDBJ databases">
        <title>Eight complete genome sequences of bacteria isolated from laboratory stock of Giant Kelp gametophytes.</title>
        <authorList>
            <person name="Tolentino B."/>
            <person name="Nuzhdin S."/>
        </authorList>
    </citation>
    <scope>NUCLEOTIDE SEQUENCE [LARGE SCALE GENOMIC DNA]</scope>
    <source>
        <strain evidence="7 8">LC.270.F.C4</strain>
    </source>
</reference>
<dbReference type="SUPFAM" id="SSF53335">
    <property type="entry name" value="S-adenosyl-L-methionine-dependent methyltransferases"/>
    <property type="match status" value="1"/>
</dbReference>
<comment type="similarity">
    <text evidence="6">Belongs to the methyltransferase superfamily. RNA methyltransferase RsmG family.</text>
</comment>
<dbReference type="EMBL" id="CP136704">
    <property type="protein sequence ID" value="WOI32486.1"/>
    <property type="molecule type" value="Genomic_DNA"/>
</dbReference>
<keyword evidence="2 6" id="KW-0698">rRNA processing</keyword>
<feature type="binding site" evidence="6">
    <location>
        <begin position="124"/>
        <end position="125"/>
    </location>
    <ligand>
        <name>S-adenosyl-L-methionine</name>
        <dbReference type="ChEBI" id="CHEBI:59789"/>
    </ligand>
</feature>
<keyword evidence="1 6" id="KW-0963">Cytoplasm</keyword>
<dbReference type="GO" id="GO:0008168">
    <property type="term" value="F:methyltransferase activity"/>
    <property type="evidence" value="ECO:0007669"/>
    <property type="project" value="UniProtKB-KW"/>
</dbReference>
<comment type="function">
    <text evidence="6">Specifically methylates the N7 position of guanine in position 527 of 16S rRNA.</text>
</comment>
<keyword evidence="8" id="KW-1185">Reference proteome</keyword>
<gene>
    <name evidence="6 7" type="primary">rsmG</name>
    <name evidence="7" type="ORF">R1T40_16230</name>
</gene>
<protein>
    <recommendedName>
        <fullName evidence="6">Ribosomal RNA small subunit methyltransferase G</fullName>
        <ecNumber evidence="6">2.1.1.170</ecNumber>
    </recommendedName>
    <alternativeName>
        <fullName evidence="6">16S rRNA 7-methylguanosine methyltransferase</fullName>
        <shortName evidence="6">16S rRNA m7G methyltransferase</shortName>
    </alternativeName>
</protein>
<evidence type="ECO:0000256" key="6">
    <source>
        <dbReference type="HAMAP-Rule" id="MF_00074"/>
    </source>
</evidence>
<dbReference type="HAMAP" id="MF_00074">
    <property type="entry name" value="16SrRNA_methyltr_G"/>
    <property type="match status" value="1"/>
</dbReference>
<evidence type="ECO:0000256" key="1">
    <source>
        <dbReference type="ARBA" id="ARBA00022490"/>
    </source>
</evidence>
<dbReference type="PIRSF" id="PIRSF003078">
    <property type="entry name" value="GidB"/>
    <property type="match status" value="1"/>
</dbReference>
<dbReference type="PANTHER" id="PTHR31760">
    <property type="entry name" value="S-ADENOSYL-L-METHIONINE-DEPENDENT METHYLTRANSFERASES SUPERFAMILY PROTEIN"/>
    <property type="match status" value="1"/>
</dbReference>
<evidence type="ECO:0000256" key="5">
    <source>
        <dbReference type="ARBA" id="ARBA00022691"/>
    </source>
</evidence>
<accession>A0ABZ0HDC5</accession>
<feature type="binding site" evidence="6">
    <location>
        <position position="138"/>
    </location>
    <ligand>
        <name>S-adenosyl-L-methionine</name>
        <dbReference type="ChEBI" id="CHEBI:59789"/>
    </ligand>
</feature>
<evidence type="ECO:0000256" key="3">
    <source>
        <dbReference type="ARBA" id="ARBA00022603"/>
    </source>
</evidence>
<dbReference type="Gene3D" id="3.40.50.150">
    <property type="entry name" value="Vaccinia Virus protein VP39"/>
    <property type="match status" value="1"/>
</dbReference>
<proteinExistence type="inferred from homology"/>
<evidence type="ECO:0000313" key="8">
    <source>
        <dbReference type="Proteomes" id="UP001302666"/>
    </source>
</evidence>
<comment type="caution">
    <text evidence="6">Lacks conserved residue(s) required for the propagation of feature annotation.</text>
</comment>
<evidence type="ECO:0000313" key="7">
    <source>
        <dbReference type="EMBL" id="WOI32486.1"/>
    </source>
</evidence>
<comment type="subcellular location">
    <subcellularLocation>
        <location evidence="6">Cytoplasm</location>
    </subcellularLocation>
</comment>
<keyword evidence="5 6" id="KW-0949">S-adenosyl-L-methionine</keyword>
<evidence type="ECO:0000256" key="2">
    <source>
        <dbReference type="ARBA" id="ARBA00022552"/>
    </source>
</evidence>
<keyword evidence="4 6" id="KW-0808">Transferase</keyword>
<dbReference type="Proteomes" id="UP001302666">
    <property type="component" value="Chromosome"/>
</dbReference>
<dbReference type="Pfam" id="PF02527">
    <property type="entry name" value="GidB"/>
    <property type="match status" value="1"/>
</dbReference>
<dbReference type="GO" id="GO:0032259">
    <property type="term" value="P:methylation"/>
    <property type="evidence" value="ECO:0007669"/>
    <property type="project" value="UniProtKB-KW"/>
</dbReference>
<feature type="binding site" evidence="6">
    <location>
        <position position="70"/>
    </location>
    <ligand>
        <name>S-adenosyl-L-methionine</name>
        <dbReference type="ChEBI" id="CHEBI:59789"/>
    </ligand>
</feature>
<sequence length="205" mass="22671">MSVDVIQSKYDVSRETCERLQIFAETLEKWNPKINLVSKNSLGDLWTRHILDSVQVFGVPKLGTSWLDIGSGGGLPGIIIAILAAEKAPDMKVTLIESDQRKCAFLRNVGRECGVKVSVRSQRIEAVEGIQADVLSARALADLSDLLSFSEHHLAQSGTAVFPKGANWKKEVDNARKRWRFECEEITSLTEPEAVILKIKGVARV</sequence>
<dbReference type="InterPro" id="IPR029063">
    <property type="entry name" value="SAM-dependent_MTases_sf"/>
</dbReference>
<name>A0ABZ0HDC5_TRISK</name>
<keyword evidence="3 6" id="KW-0489">Methyltransferase</keyword>